<reference evidence="1" key="1">
    <citation type="submission" date="2021-06" db="EMBL/GenBank/DDBJ databases">
        <authorList>
            <person name="Kallberg Y."/>
            <person name="Tangrot J."/>
            <person name="Rosling A."/>
        </authorList>
    </citation>
    <scope>NUCLEOTIDE SEQUENCE</scope>
    <source>
        <strain evidence="1">AU212A</strain>
    </source>
</reference>
<dbReference type="EMBL" id="CAJVPM010021012">
    <property type="protein sequence ID" value="CAG8638125.1"/>
    <property type="molecule type" value="Genomic_DNA"/>
</dbReference>
<dbReference type="Proteomes" id="UP000789860">
    <property type="component" value="Unassembled WGS sequence"/>
</dbReference>
<proteinExistence type="predicted"/>
<evidence type="ECO:0000313" key="1">
    <source>
        <dbReference type="EMBL" id="CAG8638125.1"/>
    </source>
</evidence>
<sequence length="291" mass="33738">LNTVLNYLELHFNNNHSATLSALRNRFGLLTNDLVNDSVDAMMAVLSLNTTRRSRSSTPTLPDNFFFEDMDDWSYSPPRPTEARDNYESEILKDGLNLPQVYFEDGKFPSVPRRAHDVPASFTKHGRTMSSKEICNYYTINKEFPRWINDLFRGEMHALFIRCRNLDDPKTNGIIKKFLKILVPEIGEQNFDDAALKFRSTFIEWRHFLVNINIPAIREESTISNNFEKLLTDVVRAGIWALISYNQKDAQIIFFNLNNDLYTVNMTILTLSGWNVATSIDLSRYNFTAQR</sequence>
<name>A0ACA9NBM5_9GLOM</name>
<feature type="non-terminal residue" evidence="1">
    <location>
        <position position="1"/>
    </location>
</feature>
<protein>
    <submittedName>
        <fullName evidence="1">6710_t:CDS:1</fullName>
    </submittedName>
</protein>
<keyword evidence="2" id="KW-1185">Reference proteome</keyword>
<gene>
    <name evidence="1" type="ORF">SCALOS_LOCUS8222</name>
</gene>
<feature type="non-terminal residue" evidence="1">
    <location>
        <position position="291"/>
    </location>
</feature>
<comment type="caution">
    <text evidence="1">The sequence shown here is derived from an EMBL/GenBank/DDBJ whole genome shotgun (WGS) entry which is preliminary data.</text>
</comment>
<accession>A0ACA9NBM5</accession>
<organism evidence="1 2">
    <name type="scientific">Scutellospora calospora</name>
    <dbReference type="NCBI Taxonomy" id="85575"/>
    <lineage>
        <taxon>Eukaryota</taxon>
        <taxon>Fungi</taxon>
        <taxon>Fungi incertae sedis</taxon>
        <taxon>Mucoromycota</taxon>
        <taxon>Glomeromycotina</taxon>
        <taxon>Glomeromycetes</taxon>
        <taxon>Diversisporales</taxon>
        <taxon>Gigasporaceae</taxon>
        <taxon>Scutellospora</taxon>
    </lineage>
</organism>
<evidence type="ECO:0000313" key="2">
    <source>
        <dbReference type="Proteomes" id="UP000789860"/>
    </source>
</evidence>